<feature type="active site" description="Nucleophile" evidence="6">
    <location>
        <position position="215"/>
    </location>
</feature>
<dbReference type="InterPro" id="IPR005490">
    <property type="entry name" value="LD_TPept_cat_dom"/>
</dbReference>
<dbReference type="GO" id="GO:0071555">
    <property type="term" value="P:cell wall organization"/>
    <property type="evidence" value="ECO:0007669"/>
    <property type="project" value="UniProtKB-UniRule"/>
</dbReference>
<evidence type="ECO:0000256" key="1">
    <source>
        <dbReference type="ARBA" id="ARBA00004752"/>
    </source>
</evidence>
<dbReference type="GO" id="GO:0071972">
    <property type="term" value="F:peptidoglycan L,D-transpeptidase activity"/>
    <property type="evidence" value="ECO:0007669"/>
    <property type="project" value="TreeGrafter"/>
</dbReference>
<dbReference type="EMBL" id="QURH01000153">
    <property type="protein sequence ID" value="RFU42147.1"/>
    <property type="molecule type" value="Genomic_DNA"/>
</dbReference>
<organism evidence="9 10">
    <name type="scientific">Actinomadura logoneensis</name>
    <dbReference type="NCBI Taxonomy" id="2293572"/>
    <lineage>
        <taxon>Bacteria</taxon>
        <taxon>Bacillati</taxon>
        <taxon>Actinomycetota</taxon>
        <taxon>Actinomycetes</taxon>
        <taxon>Streptosporangiales</taxon>
        <taxon>Thermomonosporaceae</taxon>
        <taxon>Actinomadura</taxon>
    </lineage>
</organism>
<keyword evidence="4 6" id="KW-0573">Peptidoglycan synthesis</keyword>
<dbReference type="InterPro" id="IPR050979">
    <property type="entry name" value="LD-transpeptidase"/>
</dbReference>
<evidence type="ECO:0000313" key="9">
    <source>
        <dbReference type="EMBL" id="RFU42147.1"/>
    </source>
</evidence>
<evidence type="ECO:0000313" key="10">
    <source>
        <dbReference type="Proteomes" id="UP000261811"/>
    </source>
</evidence>
<evidence type="ECO:0000256" key="5">
    <source>
        <dbReference type="ARBA" id="ARBA00023316"/>
    </source>
</evidence>
<dbReference type="PROSITE" id="PS52029">
    <property type="entry name" value="LD_TPASE"/>
    <property type="match status" value="1"/>
</dbReference>
<evidence type="ECO:0000256" key="3">
    <source>
        <dbReference type="ARBA" id="ARBA00022960"/>
    </source>
</evidence>
<evidence type="ECO:0000256" key="2">
    <source>
        <dbReference type="ARBA" id="ARBA00022679"/>
    </source>
</evidence>
<feature type="domain" description="L,D-TPase catalytic" evidence="8">
    <location>
        <begin position="122"/>
        <end position="239"/>
    </location>
</feature>
<dbReference type="GO" id="GO:0005576">
    <property type="term" value="C:extracellular region"/>
    <property type="evidence" value="ECO:0007669"/>
    <property type="project" value="TreeGrafter"/>
</dbReference>
<feature type="compositionally biased region" description="Pro residues" evidence="7">
    <location>
        <begin position="1"/>
        <end position="18"/>
    </location>
</feature>
<keyword evidence="3 6" id="KW-0133">Cell shape</keyword>
<evidence type="ECO:0000256" key="6">
    <source>
        <dbReference type="PROSITE-ProRule" id="PRU01373"/>
    </source>
</evidence>
<feature type="active site" description="Proton donor/acceptor" evidence="6">
    <location>
        <position position="201"/>
    </location>
</feature>
<dbReference type="Pfam" id="PF03734">
    <property type="entry name" value="YkuD"/>
    <property type="match status" value="1"/>
</dbReference>
<reference evidence="9 10" key="1">
    <citation type="submission" date="2018-08" db="EMBL/GenBank/DDBJ databases">
        <title>Actinomadura jelena sp. nov., a novel Actinomycete isolated from soil in Chad.</title>
        <authorList>
            <person name="Shi L."/>
        </authorList>
    </citation>
    <scope>NUCLEOTIDE SEQUENCE [LARGE SCALE GENOMIC DNA]</scope>
    <source>
        <strain evidence="9 10">NEAU-G17</strain>
    </source>
</reference>
<protein>
    <submittedName>
        <fullName evidence="9">Murein L,D-transpeptidase</fullName>
    </submittedName>
</protein>
<dbReference type="SUPFAM" id="SSF47090">
    <property type="entry name" value="PGBD-like"/>
    <property type="match status" value="1"/>
</dbReference>
<dbReference type="UniPathway" id="UPA00219"/>
<keyword evidence="5 6" id="KW-0961">Cell wall biogenesis/degradation</keyword>
<dbReference type="InterPro" id="IPR036365">
    <property type="entry name" value="PGBD-like_sf"/>
</dbReference>
<dbReference type="SUPFAM" id="SSF141523">
    <property type="entry name" value="L,D-transpeptidase catalytic domain-like"/>
    <property type="match status" value="1"/>
</dbReference>
<dbReference type="Pfam" id="PF01471">
    <property type="entry name" value="PG_binding_1"/>
    <property type="match status" value="1"/>
</dbReference>
<dbReference type="PANTHER" id="PTHR30582">
    <property type="entry name" value="L,D-TRANSPEPTIDASE"/>
    <property type="match status" value="1"/>
</dbReference>
<dbReference type="GO" id="GO:0018104">
    <property type="term" value="P:peptidoglycan-protein cross-linking"/>
    <property type="evidence" value="ECO:0007669"/>
    <property type="project" value="TreeGrafter"/>
</dbReference>
<proteinExistence type="predicted"/>
<keyword evidence="2" id="KW-0808">Transferase</keyword>
<feature type="region of interest" description="Disordered" evidence="7">
    <location>
        <begin position="1"/>
        <end position="50"/>
    </location>
</feature>
<accession>A0A372JQ48</accession>
<evidence type="ECO:0000259" key="8">
    <source>
        <dbReference type="PROSITE" id="PS52029"/>
    </source>
</evidence>
<dbReference type="InterPro" id="IPR002477">
    <property type="entry name" value="Peptidoglycan-bd-like"/>
</dbReference>
<dbReference type="InterPro" id="IPR036366">
    <property type="entry name" value="PGBDSf"/>
</dbReference>
<dbReference type="Gene3D" id="2.40.440.10">
    <property type="entry name" value="L,D-transpeptidase catalytic domain-like"/>
    <property type="match status" value="1"/>
</dbReference>
<dbReference type="GO" id="GO:0016740">
    <property type="term" value="F:transferase activity"/>
    <property type="evidence" value="ECO:0007669"/>
    <property type="project" value="UniProtKB-KW"/>
</dbReference>
<dbReference type="CDD" id="cd16913">
    <property type="entry name" value="YkuD_like"/>
    <property type="match status" value="1"/>
</dbReference>
<evidence type="ECO:0000256" key="7">
    <source>
        <dbReference type="SAM" id="MobiDB-lite"/>
    </source>
</evidence>
<dbReference type="GO" id="GO:0008360">
    <property type="term" value="P:regulation of cell shape"/>
    <property type="evidence" value="ECO:0007669"/>
    <property type="project" value="UniProtKB-UniRule"/>
</dbReference>
<dbReference type="InterPro" id="IPR038063">
    <property type="entry name" value="Transpep_catalytic_dom"/>
</dbReference>
<feature type="compositionally biased region" description="Pro residues" evidence="7">
    <location>
        <begin position="32"/>
        <end position="42"/>
    </location>
</feature>
<name>A0A372JQ48_9ACTN</name>
<comment type="pathway">
    <text evidence="1 6">Cell wall biogenesis; peptidoglycan biosynthesis.</text>
</comment>
<dbReference type="OrthoDB" id="9810670at2"/>
<comment type="caution">
    <text evidence="9">The sequence shown here is derived from an EMBL/GenBank/DDBJ whole genome shotgun (WGS) entry which is preliminary data.</text>
</comment>
<dbReference type="PANTHER" id="PTHR30582:SF2">
    <property type="entry name" value="L,D-TRANSPEPTIDASE YCIB-RELATED"/>
    <property type="match status" value="1"/>
</dbReference>
<gene>
    <name evidence="9" type="ORF">DZF91_08060</name>
</gene>
<keyword evidence="10" id="KW-1185">Reference proteome</keyword>
<dbReference type="Proteomes" id="UP000261811">
    <property type="component" value="Unassembled WGS sequence"/>
</dbReference>
<sequence length="240" mass="26973">MTPSPWPPGTDSPWPPGTDPSAQPGTDESPQPATPPVRPPSAVPHHPRKRAVDIRAVQRRLRALHYAPGPANGVYNEFTKNAVWAFQKVNGMAPNGRLNQRFMRALAHPRRPRRLSHDGSRSHVDIDIRHQVLTFYRGRRIVLISHISTGSGRRYCEAGHCGIARTPVGDFRVTRRVSGWHRSPLGYMYRPLFFHLGYAMHGSLQVPNRRASHGCVRLPMNVGDTLPDMVRNGTPVHVRR</sequence>
<dbReference type="Gene3D" id="1.10.101.10">
    <property type="entry name" value="PGBD-like superfamily/PGBD"/>
    <property type="match status" value="1"/>
</dbReference>
<evidence type="ECO:0000256" key="4">
    <source>
        <dbReference type="ARBA" id="ARBA00022984"/>
    </source>
</evidence>
<dbReference type="AlphaFoldDB" id="A0A372JQ48"/>
<feature type="compositionally biased region" description="Polar residues" evidence="7">
    <location>
        <begin position="21"/>
        <end position="31"/>
    </location>
</feature>